<dbReference type="InterPro" id="IPR007329">
    <property type="entry name" value="FMN-bd"/>
</dbReference>
<keyword evidence="6" id="KW-1133">Transmembrane helix</keyword>
<dbReference type="AlphaFoldDB" id="A0A2W4SX53"/>
<keyword evidence="4 6" id="KW-0288">FMN</keyword>
<evidence type="ECO:0000256" key="4">
    <source>
        <dbReference type="ARBA" id="ARBA00022643"/>
    </source>
</evidence>
<dbReference type="InterPro" id="IPR010209">
    <property type="entry name" value="Ion_transpt_RnfG/RsxG"/>
</dbReference>
<keyword evidence="3 6" id="KW-0285">Flavoprotein</keyword>
<feature type="modified residue" description="FMN phosphoryl threonine" evidence="6">
    <location>
        <position position="177"/>
    </location>
</feature>
<dbReference type="GO" id="GO:0009055">
    <property type="term" value="F:electron transfer activity"/>
    <property type="evidence" value="ECO:0007669"/>
    <property type="project" value="InterPro"/>
</dbReference>
<comment type="cofactor">
    <cofactor evidence="6">
        <name>FMN</name>
        <dbReference type="ChEBI" id="CHEBI:58210"/>
    </cofactor>
</comment>
<protein>
    <recommendedName>
        <fullName evidence="6">Ion-translocating oxidoreductase complex subunit G</fullName>
        <ecNumber evidence="6">7.-.-.-</ecNumber>
    </recommendedName>
    <alternativeName>
        <fullName evidence="6">Rnf electron transport complex subunit G</fullName>
    </alternativeName>
</protein>
<dbReference type="GO" id="GO:0010181">
    <property type="term" value="F:FMN binding"/>
    <property type="evidence" value="ECO:0007669"/>
    <property type="project" value="InterPro"/>
</dbReference>
<keyword evidence="6" id="KW-0812">Transmembrane</keyword>
<dbReference type="Proteomes" id="UP000249396">
    <property type="component" value="Unassembled WGS sequence"/>
</dbReference>
<keyword evidence="5 6" id="KW-0249">Electron transport</keyword>
<evidence type="ECO:0000259" key="7">
    <source>
        <dbReference type="SMART" id="SM00900"/>
    </source>
</evidence>
<dbReference type="PANTHER" id="PTHR36118">
    <property type="entry name" value="ION-TRANSLOCATING OXIDOREDUCTASE COMPLEX SUBUNIT G"/>
    <property type="match status" value="1"/>
</dbReference>
<dbReference type="EMBL" id="QJPH01000341">
    <property type="protein sequence ID" value="PZN77224.1"/>
    <property type="molecule type" value="Genomic_DNA"/>
</dbReference>
<evidence type="ECO:0000256" key="3">
    <source>
        <dbReference type="ARBA" id="ARBA00022630"/>
    </source>
</evidence>
<evidence type="ECO:0000256" key="5">
    <source>
        <dbReference type="ARBA" id="ARBA00022982"/>
    </source>
</evidence>
<gene>
    <name evidence="6" type="primary">rnfG</name>
    <name evidence="8" type="ORF">DM484_15185</name>
</gene>
<name>A0A2W4SX53_9GAMM</name>
<keyword evidence="2 6" id="KW-0597">Phosphoprotein</keyword>
<dbReference type="GO" id="GO:0022900">
    <property type="term" value="P:electron transport chain"/>
    <property type="evidence" value="ECO:0007669"/>
    <property type="project" value="UniProtKB-UniRule"/>
</dbReference>
<dbReference type="EC" id="7.-.-.-" evidence="6"/>
<sequence length="213" mass="23279">MNPTLKTMVSAAAILGLFSVLGMGLVTWVHDSTAARIEENQRQTLLHSLQNLIPADHYDNDLLADAVQISLSERGLKPVTVYRARKSGKPFAAVFSTVAPDGYSGEIRLLVAVKADGSLAGVRVLEHKETPGLGDLIDESKSRWILGFDGLSLGNPPEKQWKVKRDGGSFDQFTGATVTPRAVVEAVKNILSFFKANQEKVFFEQKQSGDMFF</sequence>
<keyword evidence="6" id="KW-1278">Translocase</keyword>
<feature type="domain" description="FMN-binding" evidence="7">
    <location>
        <begin position="102"/>
        <end position="194"/>
    </location>
</feature>
<evidence type="ECO:0000313" key="8">
    <source>
        <dbReference type="EMBL" id="PZN77224.1"/>
    </source>
</evidence>
<evidence type="ECO:0000256" key="2">
    <source>
        <dbReference type="ARBA" id="ARBA00022553"/>
    </source>
</evidence>
<keyword evidence="6" id="KW-0472">Membrane</keyword>
<dbReference type="NCBIfam" id="TIGR01947">
    <property type="entry name" value="rnfG"/>
    <property type="match status" value="1"/>
</dbReference>
<comment type="subcellular location">
    <subcellularLocation>
        <location evidence="6">Cell inner membrane</location>
        <topology evidence="6">Single-pass membrane protein</topology>
    </subcellularLocation>
</comment>
<keyword evidence="6" id="KW-1003">Cell membrane</keyword>
<accession>A0A2W4SX53</accession>
<keyword evidence="1 6" id="KW-0813">Transport</keyword>
<proteinExistence type="inferred from homology"/>
<dbReference type="GO" id="GO:0005886">
    <property type="term" value="C:plasma membrane"/>
    <property type="evidence" value="ECO:0007669"/>
    <property type="project" value="UniProtKB-SubCell"/>
</dbReference>
<comment type="caution">
    <text evidence="8">The sequence shown here is derived from an EMBL/GenBank/DDBJ whole genome shotgun (WGS) entry which is preliminary data.</text>
</comment>
<dbReference type="HAMAP" id="MF_00479">
    <property type="entry name" value="RsxG_RnfG"/>
    <property type="match status" value="1"/>
</dbReference>
<evidence type="ECO:0000256" key="6">
    <source>
        <dbReference type="HAMAP-Rule" id="MF_00479"/>
    </source>
</evidence>
<comment type="function">
    <text evidence="6">Part of a membrane-bound complex that couples electron transfer with translocation of ions across the membrane.</text>
</comment>
<dbReference type="PANTHER" id="PTHR36118:SF1">
    <property type="entry name" value="ION-TRANSLOCATING OXIDOREDUCTASE COMPLEX SUBUNIT G"/>
    <property type="match status" value="1"/>
</dbReference>
<dbReference type="NCBIfam" id="NF002519">
    <property type="entry name" value="PRK01908.1"/>
    <property type="match status" value="1"/>
</dbReference>
<comment type="subunit">
    <text evidence="6">The complex is composed of six subunits: RnfA, RnfB, RnfC, RnfD, RnfE and RnfG.</text>
</comment>
<reference evidence="8 9" key="1">
    <citation type="journal article" date="2018" name="Aquat. Microb. Ecol.">
        <title>Gammaproteobacterial methanotrophs dominate.</title>
        <authorList>
            <person name="Rissanen A.J."/>
            <person name="Saarenheimo J."/>
            <person name="Tiirola M."/>
            <person name="Peura S."/>
            <person name="Aalto S.L."/>
            <person name="Karvinen A."/>
            <person name="Nykanen H."/>
        </authorList>
    </citation>
    <scope>NUCLEOTIDE SEQUENCE [LARGE SCALE GENOMIC DNA]</scope>
    <source>
        <strain evidence="8">AMbin10</strain>
    </source>
</reference>
<dbReference type="PIRSF" id="PIRSF006091">
    <property type="entry name" value="E_trnsport_RnfG"/>
    <property type="match status" value="1"/>
</dbReference>
<keyword evidence="6" id="KW-0997">Cell inner membrane</keyword>
<comment type="similarity">
    <text evidence="6">Belongs to the RnfG family.</text>
</comment>
<evidence type="ECO:0000256" key="1">
    <source>
        <dbReference type="ARBA" id="ARBA00022448"/>
    </source>
</evidence>
<dbReference type="Pfam" id="PF04205">
    <property type="entry name" value="FMN_bind"/>
    <property type="match status" value="1"/>
</dbReference>
<evidence type="ECO:0000313" key="9">
    <source>
        <dbReference type="Proteomes" id="UP000249396"/>
    </source>
</evidence>
<dbReference type="SMART" id="SM00900">
    <property type="entry name" value="FMN_bind"/>
    <property type="match status" value="1"/>
</dbReference>
<organism evidence="8 9">
    <name type="scientific">Candidatus Methylumidiphilus alinenensis</name>
    <dbReference type="NCBI Taxonomy" id="2202197"/>
    <lineage>
        <taxon>Bacteria</taxon>
        <taxon>Pseudomonadati</taxon>
        <taxon>Pseudomonadota</taxon>
        <taxon>Gammaproteobacteria</taxon>
        <taxon>Methylococcales</taxon>
        <taxon>Candidatus Methylumidiphilus</taxon>
    </lineage>
</organism>